<dbReference type="EMBL" id="SPDV01000002">
    <property type="protein sequence ID" value="TFI59914.1"/>
    <property type="molecule type" value="Genomic_DNA"/>
</dbReference>
<reference evidence="1 2" key="1">
    <citation type="submission" date="2019-03" db="EMBL/GenBank/DDBJ databases">
        <title>Genome sequence of Sphingomonas sp. 17J27-24.</title>
        <authorList>
            <person name="Kim M."/>
            <person name="Maeng S."/>
            <person name="Sathiyaraj S."/>
        </authorList>
    </citation>
    <scope>NUCLEOTIDE SEQUENCE [LARGE SCALE GENOMIC DNA]</scope>
    <source>
        <strain evidence="1 2">17J27-24</strain>
    </source>
</reference>
<dbReference type="RefSeq" id="WP_135082940.1">
    <property type="nucleotide sequence ID" value="NZ_SPDV01000002.1"/>
</dbReference>
<dbReference type="AlphaFoldDB" id="A0A4Y8ZVG8"/>
<evidence type="ECO:0000313" key="1">
    <source>
        <dbReference type="EMBL" id="TFI59914.1"/>
    </source>
</evidence>
<evidence type="ECO:0000313" key="2">
    <source>
        <dbReference type="Proteomes" id="UP000298213"/>
    </source>
</evidence>
<protein>
    <recommendedName>
        <fullName evidence="3">Lipoprotein</fullName>
    </recommendedName>
</protein>
<comment type="caution">
    <text evidence="1">The sequence shown here is derived from an EMBL/GenBank/DDBJ whole genome shotgun (WGS) entry which is preliminary data.</text>
</comment>
<accession>A0A4Y8ZVG8</accession>
<gene>
    <name evidence="1" type="ORF">E2493_01285</name>
</gene>
<keyword evidence="2" id="KW-1185">Reference proteome</keyword>
<name>A0A4Y8ZVG8_9SPHN</name>
<organism evidence="1 2">
    <name type="scientific">Sphingomonas parva</name>
    <dbReference type="NCBI Taxonomy" id="2555898"/>
    <lineage>
        <taxon>Bacteria</taxon>
        <taxon>Pseudomonadati</taxon>
        <taxon>Pseudomonadota</taxon>
        <taxon>Alphaproteobacteria</taxon>
        <taxon>Sphingomonadales</taxon>
        <taxon>Sphingomonadaceae</taxon>
        <taxon>Sphingomonas</taxon>
    </lineage>
</organism>
<dbReference type="PROSITE" id="PS51257">
    <property type="entry name" value="PROKAR_LIPOPROTEIN"/>
    <property type="match status" value="1"/>
</dbReference>
<dbReference type="Proteomes" id="UP000298213">
    <property type="component" value="Unassembled WGS sequence"/>
</dbReference>
<sequence length="134" mass="14290">MELRLVGRAAIISGFVLLAGCDPAPEVPADGSINQPLPASICTEATKSLETLSKSGSFEYDREGNATLQQDIWLQLGSAGQNQLTQALAFAAACATGKTPREQQVLVRADDGRTLSNRTVEIAPDTDLLFDQDR</sequence>
<dbReference type="OrthoDB" id="9872624at2"/>
<evidence type="ECO:0008006" key="3">
    <source>
        <dbReference type="Google" id="ProtNLM"/>
    </source>
</evidence>
<proteinExistence type="predicted"/>